<feature type="region of interest" description="Disordered" evidence="1">
    <location>
        <begin position="190"/>
        <end position="264"/>
    </location>
</feature>
<name>A0AAW2E404_9ROSI</name>
<proteinExistence type="predicted"/>
<evidence type="ECO:0008006" key="4">
    <source>
        <dbReference type="Google" id="ProtNLM"/>
    </source>
</evidence>
<feature type="compositionally biased region" description="Basic and acidic residues" evidence="1">
    <location>
        <begin position="46"/>
        <end position="65"/>
    </location>
</feature>
<protein>
    <recommendedName>
        <fullName evidence="4">Protein kinase domain-containing protein</fullName>
    </recommendedName>
</protein>
<dbReference type="Proteomes" id="UP001459277">
    <property type="component" value="Unassembled WGS sequence"/>
</dbReference>
<reference evidence="2 3" key="1">
    <citation type="submission" date="2024-01" db="EMBL/GenBank/DDBJ databases">
        <title>A telomere-to-telomere, gap-free genome of sweet tea (Lithocarpus litseifolius).</title>
        <authorList>
            <person name="Zhou J."/>
        </authorList>
    </citation>
    <scope>NUCLEOTIDE SEQUENCE [LARGE SCALE GENOMIC DNA]</scope>
    <source>
        <strain evidence="2">Zhou-2022a</strain>
        <tissue evidence="2">Leaf</tissue>
    </source>
</reference>
<organism evidence="2 3">
    <name type="scientific">Lithocarpus litseifolius</name>
    <dbReference type="NCBI Taxonomy" id="425828"/>
    <lineage>
        <taxon>Eukaryota</taxon>
        <taxon>Viridiplantae</taxon>
        <taxon>Streptophyta</taxon>
        <taxon>Embryophyta</taxon>
        <taxon>Tracheophyta</taxon>
        <taxon>Spermatophyta</taxon>
        <taxon>Magnoliopsida</taxon>
        <taxon>eudicotyledons</taxon>
        <taxon>Gunneridae</taxon>
        <taxon>Pentapetalae</taxon>
        <taxon>rosids</taxon>
        <taxon>fabids</taxon>
        <taxon>Fagales</taxon>
        <taxon>Fagaceae</taxon>
        <taxon>Lithocarpus</taxon>
    </lineage>
</organism>
<evidence type="ECO:0000256" key="1">
    <source>
        <dbReference type="SAM" id="MobiDB-lite"/>
    </source>
</evidence>
<evidence type="ECO:0000313" key="2">
    <source>
        <dbReference type="EMBL" id="KAL0016832.1"/>
    </source>
</evidence>
<comment type="caution">
    <text evidence="2">The sequence shown here is derived from an EMBL/GenBank/DDBJ whole genome shotgun (WGS) entry which is preliminary data.</text>
</comment>
<feature type="compositionally biased region" description="Polar residues" evidence="1">
    <location>
        <begin position="226"/>
        <end position="247"/>
    </location>
</feature>
<feature type="compositionally biased region" description="Polar residues" evidence="1">
    <location>
        <begin position="29"/>
        <end position="45"/>
    </location>
</feature>
<dbReference type="PANTHER" id="PTHR37259">
    <property type="entry name" value="OS07G0474300 PROTEIN"/>
    <property type="match status" value="1"/>
</dbReference>
<sequence>MYSVSKMKFDRKPPLAKSPTRLRPRCVLRSNSTPVPMQTPPGSLTKSEKPSRRSDTDESELRPEYRSISCELHSSTLFERGRFYEEYSARRNERLRRKKSEARDERRSFYNLGVNVESAKRGSTSKKIQSLRRSVSAAYSVEKSEIVAPTPRLMATVDMMMVGPLFEEQILRLVYAVLHFFLRQSELLPSADPSADPSPCPTPIRAPIQAPASTDPSANGPGDPQPQRSSGPTNNGTSAPSKPSDQPSVRHRGPSSSASASASYTEEQIAIVRQIKKKKDYYEILGVEKNGTVEDAADFDTEEIFRSFFGGMAPTAATQFNGFSFGQGMGHRGGGDNGSGETHFFENQGVLVWTERGGRFLFEVIHHGPLEDAFTRKGAHTKRVKVVDISRCMSEEEDRILLLKPRAHPMTIGL</sequence>
<dbReference type="AlphaFoldDB" id="A0AAW2E404"/>
<evidence type="ECO:0000313" key="3">
    <source>
        <dbReference type="Proteomes" id="UP001459277"/>
    </source>
</evidence>
<accession>A0AAW2E404</accession>
<dbReference type="EMBL" id="JAZDWU010000001">
    <property type="protein sequence ID" value="KAL0016832.1"/>
    <property type="molecule type" value="Genomic_DNA"/>
</dbReference>
<gene>
    <name evidence="2" type="ORF">SO802_003901</name>
</gene>
<dbReference type="PANTHER" id="PTHR37259:SF2">
    <property type="entry name" value="OS07G0474300 PROTEIN"/>
    <property type="match status" value="1"/>
</dbReference>
<keyword evidence="3" id="KW-1185">Reference proteome</keyword>
<feature type="region of interest" description="Disordered" evidence="1">
    <location>
        <begin position="1"/>
        <end position="65"/>
    </location>
</feature>